<accession>A0ABS5CTS7</accession>
<dbReference type="Gene3D" id="3.40.50.720">
    <property type="entry name" value="NAD(P)-binding Rossmann-like Domain"/>
    <property type="match status" value="1"/>
</dbReference>
<dbReference type="InterPro" id="IPR036291">
    <property type="entry name" value="NAD(P)-bd_dom_sf"/>
</dbReference>
<name>A0ABS5CTS7_9FLAO</name>
<sequence length="94" mass="10386">MRGRLTEITVNTMVARQTYSNGVSQVVEEIAGAQNIEIETMKNAVIQRSNPNILLERFINPHEIANLVTYLSNPLPIATNGALLRADSVLLKII</sequence>
<dbReference type="Proteomes" id="UP000674217">
    <property type="component" value="Unassembled WGS sequence"/>
</dbReference>
<comment type="caution">
    <text evidence="1">The sequence shown here is derived from an EMBL/GenBank/DDBJ whole genome shotgun (WGS) entry which is preliminary data.</text>
</comment>
<organism evidence="1 2">
    <name type="scientific">Flavobacterium flabelliforme</name>
    <dbReference type="NCBI Taxonomy" id="2816119"/>
    <lineage>
        <taxon>Bacteria</taxon>
        <taxon>Pseudomonadati</taxon>
        <taxon>Bacteroidota</taxon>
        <taxon>Flavobacteriia</taxon>
        <taxon>Flavobacteriales</taxon>
        <taxon>Flavobacteriaceae</taxon>
        <taxon>Flavobacterium</taxon>
    </lineage>
</organism>
<dbReference type="EMBL" id="JAGFBU010000003">
    <property type="protein sequence ID" value="MBP4142029.1"/>
    <property type="molecule type" value="Genomic_DNA"/>
</dbReference>
<reference evidence="1 2" key="1">
    <citation type="submission" date="2021-03" db="EMBL/GenBank/DDBJ databases">
        <title>Flavobacterium Flabelliformis Sp. Nov. And Flavobacterium Geliluteum Sp. Nov., Two Novel Multidrug Resistant Psychrophilic Species Isolated From Antarctica.</title>
        <authorList>
            <person name="Kralova S."/>
            <person name="Busse H.J."/>
            <person name="Bezdicek M."/>
            <person name="Nykrynova M."/>
            <person name="Kroupova E."/>
            <person name="Krsek D."/>
            <person name="Sedlacek I."/>
        </authorList>
    </citation>
    <scope>NUCLEOTIDE SEQUENCE [LARGE SCALE GENOMIC DNA]</scope>
    <source>
        <strain evidence="1 2">P4023</strain>
    </source>
</reference>
<evidence type="ECO:0000313" key="2">
    <source>
        <dbReference type="Proteomes" id="UP000674217"/>
    </source>
</evidence>
<dbReference type="SUPFAM" id="SSF51735">
    <property type="entry name" value="NAD(P)-binding Rossmann-fold domains"/>
    <property type="match status" value="1"/>
</dbReference>
<dbReference type="RefSeq" id="WP_210645992.1">
    <property type="nucleotide sequence ID" value="NZ_JAGFBU010000003.1"/>
</dbReference>
<keyword evidence="2" id="KW-1185">Reference proteome</keyword>
<protein>
    <submittedName>
        <fullName evidence="1">Uncharacterized protein</fullName>
    </submittedName>
</protein>
<evidence type="ECO:0000313" key="1">
    <source>
        <dbReference type="EMBL" id="MBP4142029.1"/>
    </source>
</evidence>
<proteinExistence type="predicted"/>
<gene>
    <name evidence="1" type="ORF">J3S90_09460</name>
</gene>